<accession>A0A2T9ZKJ2</accession>
<reference evidence="2 3" key="1">
    <citation type="journal article" date="2018" name="MBio">
        <title>Comparative Genomics Reveals the Core Gene Toolbox for the Fungus-Insect Symbiosis.</title>
        <authorList>
            <person name="Wang Y."/>
            <person name="Stata M."/>
            <person name="Wang W."/>
            <person name="Stajich J.E."/>
            <person name="White M.M."/>
            <person name="Moncalvo J.M."/>
        </authorList>
    </citation>
    <scope>NUCLEOTIDE SEQUENCE [LARGE SCALE GENOMIC DNA]</scope>
    <source>
        <strain evidence="2 3">SC-DP-2</strain>
    </source>
</reference>
<organism evidence="2 3">
    <name type="scientific">Smittium megazygosporum</name>
    <dbReference type="NCBI Taxonomy" id="133381"/>
    <lineage>
        <taxon>Eukaryota</taxon>
        <taxon>Fungi</taxon>
        <taxon>Fungi incertae sedis</taxon>
        <taxon>Zoopagomycota</taxon>
        <taxon>Kickxellomycotina</taxon>
        <taxon>Harpellomycetes</taxon>
        <taxon>Harpellales</taxon>
        <taxon>Legeriomycetaceae</taxon>
        <taxon>Smittium</taxon>
    </lineage>
</organism>
<sequence length="1898" mass="220461">MDELLTYLKTEITLDGLIGTSLEKMWFYVSEFYKKKYTENSCYFVGIPETPQSMNFVDDTVKVNIWPYILNIPDIYISENEDILYDTRTDSNSSDAAAENTAHILFPYSFYDKEKDIKVHSSIQSIINLFFKTQKAQNDVLHKAANFAILQLVSLARKKSRFYNGTSQTNRLVLNLDYILHNKESKEKTDPEISTVLPENEEFRYSVKYLITEILIFIKKDSLCMYDLYHLLGLRVDNDLHKNFFQSQINYLISLKRVTIFKKGELHRFFSLSRNLSEFETMLRNTHIRIASTFIDSPDMYRFMKVKESFKQSTSVASINHEISFPIDSNIIIENNILSRVDLDLFKSFYAFKRFSSGPILAVSPETIICQLVALSGESGSSIKTIKSFNDSFDSHYVTKILSNYSKSENGIMPWISSALQTVGKESRYIYFSSPEVIEGLLKLLPLIRSTPIDKSLPYPNYLARLMEFFKANRDTAFEKNAFSDFHAGKLKFDSIFPAFQARQDVSDTEIKSNKVKLINFEQQESKGLVNKDNNKDKSILNEANSKGDTVSEIHKLSWVVFDPYYLELYQKSSRRITLTRLIREQAILDLLDIYGIIDTSLVIINQLEEISNFYIDLLRDNRIDFNLHLHSESRSKFKKNKPKSVNKSLLPFDIQTLLKTLNIEKNTHQKICRKTIISIYDQLSDLGYAQSLSVYSESKPFKSSKKNIVSFVNTPESKDKSKQKLILISNSINTDSDKVKKFIQLISDNSVFEYYQRIISKLNLEEEDESEDADISSFPKSIISLSSGNQTVKFDNFIKIPAAIKVKYNYPQAKFFSLQVKVANKPLTSSISTPSKRKASEMALEEGTSSDAIHSSKKYHKDALVPENGVRKQLFSEKTMESEHSNFDLDKSQDNKPVNRASAVKSSPQREELRRLKDIKFEIETILNSLYVKNILTKTKIVHAFLLDNVFESDNINERLFSNGRLLSNYFLYDLPLYIFLQTVKIGKLARVLEDYVSGNCDNEIDPNSFRYCFYYVDSSQSIIFKEEELPWNGLSKVKKISQPSFSFVDRLSVPVSKLPFSVLASILNDQERVATFLHRPISILMRLELLRPIHTKFYVSSESPPFPYESLCFQENEQETLLEKFNILNSSSQAEDKLCNYDMPSQRVSDYYADDKDLTLPDDKLEEDSIQACGPDEKKIDGERVFSNSTGVVYNNWILFRRFSTGYQVMKYAKLRDYRQPSILPSYLPNRNYHLLHNSHFFSFWMDTKAIFLSESDYLPALPDFNHNSSLKKETLSVFNNKEMYPLEEVPITTSIHLHPHDPLYIFFRSQTWSSDIKISKSQKSCLNSFQDLKNSLAPLNEKKKCKEIALESKTGFFQTQMYYYIAHKNLQALVLESNSKTTKSQLEKLKRNRFPVYHLLFKYCNAGNNIYEPKNKRLKLNPQDEKILTVYKEYALQLIFDDYLKIFNFRETRFKSSRLLEKFKNNLFQQHNKSILMKRLLYTRISQEFDFDPSSLPHYPKRFILQQAYLSNYLGQIYEYFTILRHFKKDVIKNFLIDVQKDKYHGNNIISKNFSFEQHKKPEHRDQPQYLSSDSSNPNNSKDSELGLLNSSIDVFSSEIDSVILKITSSHDSQALLNFFKGLNHEQFKLIGRLFLMMSAKSFSPNFSSAQRQKKSSWTLFDSNRLMIAVVIVDYFHKYYYIPLSWNLVSIAFKDSLEYFTMPRIKSRFRNSLLIKNNVRYLKLAQKIFAKLRPLCVKAGIFGDIENIIGENKMLRGIPISKENESENSNSRKASNISLNSTIDSEVYDYLNSEKVYEDDSPKDAETCTRLIDIFDETNYFVGILFCLGIPNLMALLGINEDESDYKIEPNNDPEMSSFINPTTKETVYSNNALIKGDYQRRKQKQFIINHSGFK</sequence>
<feature type="compositionally biased region" description="Basic and acidic residues" evidence="1">
    <location>
        <begin position="886"/>
        <end position="895"/>
    </location>
</feature>
<evidence type="ECO:0000313" key="2">
    <source>
        <dbReference type="EMBL" id="PVV05091.1"/>
    </source>
</evidence>
<feature type="compositionally biased region" description="Low complexity" evidence="1">
    <location>
        <begin position="1575"/>
        <end position="1584"/>
    </location>
</feature>
<name>A0A2T9ZKJ2_9FUNG</name>
<dbReference type="STRING" id="133381.A0A2T9ZKJ2"/>
<dbReference type="OrthoDB" id="5567492at2759"/>
<feature type="region of interest" description="Disordered" evidence="1">
    <location>
        <begin position="886"/>
        <end position="910"/>
    </location>
</feature>
<comment type="caution">
    <text evidence="2">The sequence shown here is derived from an EMBL/GenBank/DDBJ whole genome shotgun (WGS) entry which is preliminary data.</text>
</comment>
<feature type="compositionally biased region" description="Basic and acidic residues" evidence="1">
    <location>
        <begin position="1560"/>
        <end position="1570"/>
    </location>
</feature>
<feature type="region of interest" description="Disordered" evidence="1">
    <location>
        <begin position="829"/>
        <end position="860"/>
    </location>
</feature>
<gene>
    <name evidence="2" type="ORF">BB560_000395</name>
</gene>
<proteinExistence type="predicted"/>
<keyword evidence="3" id="KW-1185">Reference proteome</keyword>
<dbReference type="EMBL" id="MBFS01000041">
    <property type="protein sequence ID" value="PVV05091.1"/>
    <property type="molecule type" value="Genomic_DNA"/>
</dbReference>
<evidence type="ECO:0000256" key="1">
    <source>
        <dbReference type="SAM" id="MobiDB-lite"/>
    </source>
</evidence>
<protein>
    <submittedName>
        <fullName evidence="2">Uncharacterized protein</fullName>
    </submittedName>
</protein>
<dbReference type="Proteomes" id="UP000245609">
    <property type="component" value="Unassembled WGS sequence"/>
</dbReference>
<evidence type="ECO:0000313" key="3">
    <source>
        <dbReference type="Proteomes" id="UP000245609"/>
    </source>
</evidence>
<feature type="region of interest" description="Disordered" evidence="1">
    <location>
        <begin position="1559"/>
        <end position="1584"/>
    </location>
</feature>